<reference evidence="2" key="1">
    <citation type="submission" date="2020-02" db="EMBL/GenBank/DDBJ databases">
        <authorList>
            <person name="Meier V. D."/>
        </authorList>
    </citation>
    <scope>NUCLEOTIDE SEQUENCE</scope>
    <source>
        <strain evidence="2">AVDCRST_MAG62</strain>
    </source>
</reference>
<protein>
    <submittedName>
        <fullName evidence="2">Uncharacterized protein</fullName>
    </submittedName>
</protein>
<evidence type="ECO:0000256" key="1">
    <source>
        <dbReference type="SAM" id="MobiDB-lite"/>
    </source>
</evidence>
<name>A0A6J4TQT5_9SPHN</name>
<evidence type="ECO:0000313" key="2">
    <source>
        <dbReference type="EMBL" id="CAA9530157.1"/>
    </source>
</evidence>
<feature type="compositionally biased region" description="Polar residues" evidence="1">
    <location>
        <begin position="44"/>
        <end position="60"/>
    </location>
</feature>
<gene>
    <name evidence="2" type="ORF">AVDCRST_MAG62-1796</name>
</gene>
<proteinExistence type="predicted"/>
<feature type="region of interest" description="Disordered" evidence="1">
    <location>
        <begin position="1"/>
        <end position="60"/>
    </location>
</feature>
<organism evidence="2">
    <name type="scientific">uncultured Sphingomonas sp</name>
    <dbReference type="NCBI Taxonomy" id="158754"/>
    <lineage>
        <taxon>Bacteria</taxon>
        <taxon>Pseudomonadati</taxon>
        <taxon>Pseudomonadota</taxon>
        <taxon>Alphaproteobacteria</taxon>
        <taxon>Sphingomonadales</taxon>
        <taxon>Sphingomonadaceae</taxon>
        <taxon>Sphingomonas</taxon>
        <taxon>environmental samples</taxon>
    </lineage>
</organism>
<sequence>MMSAALLASCNQRSDDSIEPVPAQSAENATRLMNQAEQAAGNAATRSGTEQPTNTMENQQ</sequence>
<accession>A0A6J4TQT5</accession>
<feature type="compositionally biased region" description="Polar residues" evidence="1">
    <location>
        <begin position="25"/>
        <end position="37"/>
    </location>
</feature>
<dbReference type="AlphaFoldDB" id="A0A6J4TQT5"/>
<dbReference type="EMBL" id="CADCWB010000223">
    <property type="protein sequence ID" value="CAA9530157.1"/>
    <property type="molecule type" value="Genomic_DNA"/>
</dbReference>